<feature type="binding site" evidence="14">
    <location>
        <position position="161"/>
    </location>
    <ligand>
        <name>[4Fe-4S] cluster</name>
        <dbReference type="ChEBI" id="CHEBI:49883"/>
        <note>4Fe-4S-S-AdoMet</note>
    </ligand>
</feature>
<feature type="domain" description="Radical SAM core" evidence="16">
    <location>
        <begin position="143"/>
        <end position="355"/>
    </location>
</feature>
<dbReference type="SFLD" id="SFLDS00029">
    <property type="entry name" value="Radical_SAM"/>
    <property type="match status" value="1"/>
</dbReference>
<feature type="binding site" evidence="14">
    <location>
        <position position="157"/>
    </location>
    <ligand>
        <name>[4Fe-4S] cluster</name>
        <dbReference type="ChEBI" id="CHEBI:49883"/>
        <note>4Fe-4S-S-AdoMet</note>
    </ligand>
</feature>
<comment type="cofactor">
    <cofactor evidence="2 15">
        <name>pyridoxal 5'-phosphate</name>
        <dbReference type="ChEBI" id="CHEBI:597326"/>
    </cofactor>
</comment>
<dbReference type="AlphaFoldDB" id="A0A1X7CVU0"/>
<dbReference type="Gene3D" id="6.10.140.1170">
    <property type="match status" value="1"/>
</dbReference>
<sequence length="413" mass="46112">MIEIAESSELEPPLSLNNFAKVWSDAGNENKFADSSLKEFRKRVYPTISDREWDDWRWQIANRVKDVDTIEKVLGDSMAGAMPLSKGLPAAVTPYYLGVVASSGSTGLRRCIEPTVHEFMDDANESADPLGEEGHMVAPGLVHRYPDRVLFLVTDYCSTYCRYCTRSRLVGKTGRPHSMKNWKSAIEYIKKTPTVRDVLLSGGDPLTLPDEKLDWLLTELRAIPHVEIVRIGSKVPAVLPQRITPELVKMLRKHHPLFMSLHFTHPDELTAETAKACAMLADAGIPLGSQTVLLKDVNDEVETMTKLMQGLLKIRVRPYYLYQCDPIPGSAHFRTRVEKGLEMIQGLRGHTSGYAVPSYVIDAPGGGGKIPLLPEYYMGRNEKGVILRNYEGKIYSYPDPEPCAETCTGFAKA</sequence>
<protein>
    <recommendedName>
        <fullName evidence="6">L-lysine 2,3-aminomutase</fullName>
        <ecNumber evidence="5">5.4.3.2</ecNumber>
    </recommendedName>
</protein>
<dbReference type="Gene3D" id="3.20.20.70">
    <property type="entry name" value="Aldolase class I"/>
    <property type="match status" value="1"/>
</dbReference>
<dbReference type="InterPro" id="IPR007197">
    <property type="entry name" value="rSAM"/>
</dbReference>
<keyword evidence="10 15" id="KW-0663">Pyridoxal phosphate</keyword>
<keyword evidence="13" id="KW-0413">Isomerase</keyword>
<comment type="catalytic activity">
    <reaction evidence="1">
        <text>L-lysine = (3S)-3,6-diaminohexanoate</text>
        <dbReference type="Rhea" id="RHEA:19177"/>
        <dbReference type="ChEBI" id="CHEBI:32551"/>
        <dbReference type="ChEBI" id="CHEBI:57434"/>
        <dbReference type="EC" id="5.4.3.2"/>
    </reaction>
</comment>
<evidence type="ECO:0000256" key="4">
    <source>
        <dbReference type="ARBA" id="ARBA00008703"/>
    </source>
</evidence>
<dbReference type="PANTHER" id="PTHR30538:SF1">
    <property type="entry name" value="L-LYSINE 2,3-AMINOMUTASE"/>
    <property type="match status" value="1"/>
</dbReference>
<keyword evidence="12 14" id="KW-0411">Iron-sulfur</keyword>
<evidence type="ECO:0000256" key="7">
    <source>
        <dbReference type="ARBA" id="ARBA00022485"/>
    </source>
</evidence>
<keyword evidence="9 14" id="KW-0479">Metal-binding</keyword>
<organism evidence="17 18">
    <name type="scientific">Desulfovibrio gilichinskyi</name>
    <dbReference type="NCBI Taxonomy" id="1519643"/>
    <lineage>
        <taxon>Bacteria</taxon>
        <taxon>Pseudomonadati</taxon>
        <taxon>Thermodesulfobacteriota</taxon>
        <taxon>Desulfovibrionia</taxon>
        <taxon>Desulfovibrionales</taxon>
        <taxon>Desulfovibrionaceae</taxon>
        <taxon>Desulfovibrio</taxon>
    </lineage>
</organism>
<dbReference type="CDD" id="cd01335">
    <property type="entry name" value="Radical_SAM"/>
    <property type="match status" value="1"/>
</dbReference>
<evidence type="ECO:0000313" key="17">
    <source>
        <dbReference type="EMBL" id="SMF03591.1"/>
    </source>
</evidence>
<name>A0A1X7CVU0_9BACT</name>
<dbReference type="SFLD" id="SFLDG01070">
    <property type="entry name" value="PLP-dependent"/>
    <property type="match status" value="1"/>
</dbReference>
<evidence type="ECO:0000256" key="5">
    <source>
        <dbReference type="ARBA" id="ARBA00012144"/>
    </source>
</evidence>
<dbReference type="RefSeq" id="WP_085100037.1">
    <property type="nucleotide sequence ID" value="NZ_FWZU01000002.1"/>
</dbReference>
<dbReference type="GO" id="GO:0050066">
    <property type="term" value="F:L-lysine 2,3-aminomutase activity"/>
    <property type="evidence" value="ECO:0007669"/>
    <property type="project" value="UniProtKB-EC"/>
</dbReference>
<dbReference type="GO" id="GO:0046872">
    <property type="term" value="F:metal ion binding"/>
    <property type="evidence" value="ECO:0007669"/>
    <property type="project" value="UniProtKB-KW"/>
</dbReference>
<dbReference type="InterPro" id="IPR013785">
    <property type="entry name" value="Aldolase_TIM"/>
</dbReference>
<comment type="cofactor">
    <cofactor evidence="3">
        <name>[4Fe-4S] cluster</name>
        <dbReference type="ChEBI" id="CHEBI:49883"/>
    </cofactor>
</comment>
<dbReference type="SFLD" id="SFLDF00283">
    <property type="entry name" value="L-lysine_2_3-aminomutase_(LAM"/>
    <property type="match status" value="1"/>
</dbReference>
<dbReference type="GO" id="GO:0051539">
    <property type="term" value="F:4 iron, 4 sulfur cluster binding"/>
    <property type="evidence" value="ECO:0007669"/>
    <property type="project" value="UniProtKB-KW"/>
</dbReference>
<feature type="binding site" evidence="14">
    <location>
        <position position="164"/>
    </location>
    <ligand>
        <name>[4Fe-4S] cluster</name>
        <dbReference type="ChEBI" id="CHEBI:49883"/>
        <note>4Fe-4S-S-AdoMet</note>
    </ligand>
</feature>
<keyword evidence="18" id="KW-1185">Reference proteome</keyword>
<dbReference type="Pfam" id="PF04055">
    <property type="entry name" value="Radical_SAM"/>
    <property type="match status" value="1"/>
</dbReference>
<keyword evidence="7 14" id="KW-0004">4Fe-4S</keyword>
<dbReference type="Proteomes" id="UP000192906">
    <property type="component" value="Unassembled WGS sequence"/>
</dbReference>
<evidence type="ECO:0000256" key="2">
    <source>
        <dbReference type="ARBA" id="ARBA00001933"/>
    </source>
</evidence>
<evidence type="ECO:0000256" key="3">
    <source>
        <dbReference type="ARBA" id="ARBA00001966"/>
    </source>
</evidence>
<dbReference type="PANTHER" id="PTHR30538">
    <property type="entry name" value="LYSINE 2,3-AMINOMUTASE-RELATED"/>
    <property type="match status" value="1"/>
</dbReference>
<keyword evidence="8" id="KW-0949">S-adenosyl-L-methionine</keyword>
<evidence type="ECO:0000256" key="6">
    <source>
        <dbReference type="ARBA" id="ARBA00022363"/>
    </source>
</evidence>
<dbReference type="PROSITE" id="PS51918">
    <property type="entry name" value="RADICAL_SAM"/>
    <property type="match status" value="1"/>
</dbReference>
<dbReference type="InterPro" id="IPR003739">
    <property type="entry name" value="Lys_aminomutase/Glu_NH3_mut"/>
</dbReference>
<evidence type="ECO:0000259" key="16">
    <source>
        <dbReference type="PROSITE" id="PS51918"/>
    </source>
</evidence>
<keyword evidence="11" id="KW-0408">Iron</keyword>
<evidence type="ECO:0000256" key="9">
    <source>
        <dbReference type="ARBA" id="ARBA00022723"/>
    </source>
</evidence>
<accession>A0A1X7CVU0</accession>
<comment type="similarity">
    <text evidence="4">Belongs to the radical SAM superfamily. KamA family.</text>
</comment>
<dbReference type="InterPro" id="IPR025895">
    <property type="entry name" value="LAM_C_dom"/>
</dbReference>
<dbReference type="NCBIfam" id="TIGR00238">
    <property type="entry name" value="KamA family radical SAM protein"/>
    <property type="match status" value="1"/>
</dbReference>
<dbReference type="STRING" id="1519643.SAMN06295933_1296"/>
<dbReference type="EMBL" id="FWZU01000002">
    <property type="protein sequence ID" value="SMF03591.1"/>
    <property type="molecule type" value="Genomic_DNA"/>
</dbReference>
<evidence type="ECO:0000256" key="13">
    <source>
        <dbReference type="ARBA" id="ARBA00023235"/>
    </source>
</evidence>
<dbReference type="Gene3D" id="6.20.120.40">
    <property type="match status" value="1"/>
</dbReference>
<dbReference type="SUPFAM" id="SSF102114">
    <property type="entry name" value="Radical SAM enzymes"/>
    <property type="match status" value="1"/>
</dbReference>
<feature type="modified residue" description="N6-(pyridoxal phosphate)lysine" evidence="15">
    <location>
        <position position="369"/>
    </location>
</feature>
<dbReference type="InterPro" id="IPR058240">
    <property type="entry name" value="rSAM_sf"/>
</dbReference>
<dbReference type="OrthoDB" id="9768064at2"/>
<dbReference type="EC" id="5.4.3.2" evidence="5"/>
<gene>
    <name evidence="17" type="ORF">SAMN06295933_1296</name>
</gene>
<reference evidence="18" key="1">
    <citation type="submission" date="2017-04" db="EMBL/GenBank/DDBJ databases">
        <authorList>
            <person name="Varghese N."/>
            <person name="Submissions S."/>
        </authorList>
    </citation>
    <scope>NUCLEOTIDE SEQUENCE [LARGE SCALE GENOMIC DNA]</scope>
    <source>
        <strain evidence="18">K3S</strain>
    </source>
</reference>
<proteinExistence type="inferred from homology"/>
<evidence type="ECO:0000256" key="12">
    <source>
        <dbReference type="ARBA" id="ARBA00023014"/>
    </source>
</evidence>
<evidence type="ECO:0000313" key="18">
    <source>
        <dbReference type="Proteomes" id="UP000192906"/>
    </source>
</evidence>
<evidence type="ECO:0000256" key="1">
    <source>
        <dbReference type="ARBA" id="ARBA00000911"/>
    </source>
</evidence>
<evidence type="ECO:0000256" key="11">
    <source>
        <dbReference type="ARBA" id="ARBA00023004"/>
    </source>
</evidence>
<evidence type="ECO:0000256" key="14">
    <source>
        <dbReference type="PIRSR" id="PIRSR004911-1"/>
    </source>
</evidence>
<dbReference type="InterPro" id="IPR022459">
    <property type="entry name" value="Lysine_aminomutase"/>
</dbReference>
<evidence type="ECO:0000256" key="10">
    <source>
        <dbReference type="ARBA" id="ARBA00022898"/>
    </source>
</evidence>
<evidence type="ECO:0000256" key="8">
    <source>
        <dbReference type="ARBA" id="ARBA00022691"/>
    </source>
</evidence>
<dbReference type="PIRSF" id="PIRSF004911">
    <property type="entry name" value="DUF160"/>
    <property type="match status" value="1"/>
</dbReference>
<evidence type="ECO:0000256" key="15">
    <source>
        <dbReference type="PIRSR" id="PIRSR603739-50"/>
    </source>
</evidence>
<dbReference type="Pfam" id="PF12544">
    <property type="entry name" value="LAM_C"/>
    <property type="match status" value="1"/>
</dbReference>